<dbReference type="InterPro" id="IPR019931">
    <property type="entry name" value="LPXTG_anchor"/>
</dbReference>
<evidence type="ECO:0000313" key="9">
    <source>
        <dbReference type="EMBL" id="KRM11732.1"/>
    </source>
</evidence>
<dbReference type="PATRIC" id="fig|1423807.3.peg.529"/>
<dbReference type="InterPro" id="IPR009459">
    <property type="entry name" value="MucBP_dom"/>
</dbReference>
<dbReference type="NCBIfam" id="TIGR01167">
    <property type="entry name" value="LPXTG_anchor"/>
    <property type="match status" value="1"/>
</dbReference>
<feature type="region of interest" description="Disordered" evidence="6">
    <location>
        <begin position="289"/>
        <end position="362"/>
    </location>
</feature>
<name>A0A0R1W751_9LACO</name>
<dbReference type="Pfam" id="PF00746">
    <property type="entry name" value="Gram_pos_anchor"/>
    <property type="match status" value="1"/>
</dbReference>
<evidence type="ECO:0000256" key="3">
    <source>
        <dbReference type="ARBA" id="ARBA00022729"/>
    </source>
</evidence>
<accession>A0A0R1W751</accession>
<dbReference type="Pfam" id="PF17965">
    <property type="entry name" value="MucBP_2"/>
    <property type="match status" value="1"/>
</dbReference>
<evidence type="ECO:0000259" key="8">
    <source>
        <dbReference type="PROSITE" id="PS50847"/>
    </source>
</evidence>
<keyword evidence="4" id="KW-0677">Repeat</keyword>
<dbReference type="InterPro" id="IPR041495">
    <property type="entry name" value="Mub_B2"/>
</dbReference>
<feature type="compositionally biased region" description="Polar residues" evidence="6">
    <location>
        <begin position="346"/>
        <end position="357"/>
    </location>
</feature>
<dbReference type="AlphaFoldDB" id="A0A0R1W751"/>
<evidence type="ECO:0000256" key="2">
    <source>
        <dbReference type="ARBA" id="ARBA00022525"/>
    </source>
</evidence>
<gene>
    <name evidence="9" type="ORF">FD16_GL000521</name>
</gene>
<keyword evidence="7" id="KW-0472">Membrane</keyword>
<dbReference type="Gene3D" id="3.10.20.320">
    <property type="entry name" value="Putative peptidoglycan bound protein (lpxtg motif)"/>
    <property type="match status" value="1"/>
</dbReference>
<keyword evidence="7" id="KW-0812">Transmembrane</keyword>
<dbReference type="EMBL" id="AZGF01000015">
    <property type="protein sequence ID" value="KRM11732.1"/>
    <property type="molecule type" value="Genomic_DNA"/>
</dbReference>
<dbReference type="Gene3D" id="2.60.40.4300">
    <property type="match status" value="2"/>
</dbReference>
<protein>
    <recommendedName>
        <fullName evidence="8">Gram-positive cocci surface proteins LPxTG domain-containing protein</fullName>
    </recommendedName>
</protein>
<keyword evidence="1" id="KW-0134">Cell wall</keyword>
<keyword evidence="5" id="KW-0572">Peptidoglycan-anchor</keyword>
<evidence type="ECO:0000256" key="6">
    <source>
        <dbReference type="SAM" id="MobiDB-lite"/>
    </source>
</evidence>
<reference evidence="9 10" key="1">
    <citation type="journal article" date="2015" name="Genome Announc.">
        <title>Expanding the biotechnology potential of lactobacilli through comparative genomics of 213 strains and associated genera.</title>
        <authorList>
            <person name="Sun Z."/>
            <person name="Harris H.M."/>
            <person name="McCann A."/>
            <person name="Guo C."/>
            <person name="Argimon S."/>
            <person name="Zhang W."/>
            <person name="Yang X."/>
            <person name="Jeffery I.B."/>
            <person name="Cooney J.C."/>
            <person name="Kagawa T.F."/>
            <person name="Liu W."/>
            <person name="Song Y."/>
            <person name="Salvetti E."/>
            <person name="Wrobel A."/>
            <person name="Rasinkangas P."/>
            <person name="Parkhill J."/>
            <person name="Rea M.C."/>
            <person name="O'Sullivan O."/>
            <person name="Ritari J."/>
            <person name="Douillard F.P."/>
            <person name="Paul Ross R."/>
            <person name="Yang R."/>
            <person name="Briner A.E."/>
            <person name="Felis G.E."/>
            <person name="de Vos W.M."/>
            <person name="Barrangou R."/>
            <person name="Klaenhammer T.R."/>
            <person name="Caufield P.W."/>
            <person name="Cui Y."/>
            <person name="Zhang H."/>
            <person name="O'Toole P.W."/>
        </authorList>
    </citation>
    <scope>NUCLEOTIDE SEQUENCE [LARGE SCALE GENOMIC DNA]</scope>
    <source>
        <strain evidence="9 10">DSM 5007</strain>
    </source>
</reference>
<evidence type="ECO:0000256" key="1">
    <source>
        <dbReference type="ARBA" id="ARBA00022512"/>
    </source>
</evidence>
<feature type="transmembrane region" description="Helical" evidence="7">
    <location>
        <begin position="367"/>
        <end position="384"/>
    </location>
</feature>
<evidence type="ECO:0000313" key="10">
    <source>
        <dbReference type="Proteomes" id="UP000051820"/>
    </source>
</evidence>
<evidence type="ECO:0000256" key="5">
    <source>
        <dbReference type="ARBA" id="ARBA00023088"/>
    </source>
</evidence>
<dbReference type="InterPro" id="IPR041558">
    <property type="entry name" value="MucBP_2"/>
</dbReference>
<keyword evidence="3" id="KW-0732">Signal</keyword>
<dbReference type="Pfam" id="PF17966">
    <property type="entry name" value="Muc_B2"/>
    <property type="match status" value="1"/>
</dbReference>
<keyword evidence="7" id="KW-1133">Transmembrane helix</keyword>
<dbReference type="PROSITE" id="PS50847">
    <property type="entry name" value="GRAM_POS_ANCHORING"/>
    <property type="match status" value="1"/>
</dbReference>
<dbReference type="STRING" id="1423807.FD16_GL000521"/>
<evidence type="ECO:0000256" key="7">
    <source>
        <dbReference type="SAM" id="Phobius"/>
    </source>
</evidence>
<sequence length="392" mass="40757">MTGASYANAESTGYPAVTSPTVTGYTPSASEVDYSYPAPTATANVKDATETINYTPDAETATVTYVDDVTGETVKTATINGVTDESGTYSVDLSGINSGYRLAAGQNSNVAYTITPDDSGNITIHLTHSIVDGTATTTRTITYVIADGDKSKTPKTVTQTMSWKTVTDEVTGTSYATAQNAYEAVTTPTIAGYTADKASIAEVTEGNLPTNELTNTSETVTYTADEQSVTITYVDSQTGKVVKTITITGKTDSTLTVPELAGYTIDSTNLPTSFEAGVDSLSVLVTPVNNGNNSGNGGSTITTPGNNHQSTGSTNSGTNSSSDGENGNSNENTNVISKANDKQPSKTKQQPNQNKLPQTGDEAGQEVGLTILGLMTGMLGLIGLKRRKRDDD</sequence>
<dbReference type="Proteomes" id="UP000051820">
    <property type="component" value="Unassembled WGS sequence"/>
</dbReference>
<dbReference type="Pfam" id="PF06458">
    <property type="entry name" value="MucBP"/>
    <property type="match status" value="1"/>
</dbReference>
<feature type="region of interest" description="Disordered" evidence="6">
    <location>
        <begin position="1"/>
        <end position="22"/>
    </location>
</feature>
<feature type="domain" description="Gram-positive cocci surface proteins LPxTG" evidence="8">
    <location>
        <begin position="356"/>
        <end position="392"/>
    </location>
</feature>
<evidence type="ECO:0000256" key="4">
    <source>
        <dbReference type="ARBA" id="ARBA00022737"/>
    </source>
</evidence>
<keyword evidence="10" id="KW-1185">Reference proteome</keyword>
<organism evidence="9 10">
    <name type="scientific">Paucilactobacillus suebicus DSM 5007 = KCTC 3549</name>
    <dbReference type="NCBI Taxonomy" id="1423807"/>
    <lineage>
        <taxon>Bacteria</taxon>
        <taxon>Bacillati</taxon>
        <taxon>Bacillota</taxon>
        <taxon>Bacilli</taxon>
        <taxon>Lactobacillales</taxon>
        <taxon>Lactobacillaceae</taxon>
        <taxon>Paucilactobacillus</taxon>
    </lineage>
</organism>
<keyword evidence="2" id="KW-0964">Secreted</keyword>
<comment type="caution">
    <text evidence="9">The sequence shown here is derived from an EMBL/GenBank/DDBJ whole genome shotgun (WGS) entry which is preliminary data.</text>
</comment>
<feature type="compositionally biased region" description="Low complexity" evidence="6">
    <location>
        <begin position="289"/>
        <end position="334"/>
    </location>
</feature>
<dbReference type="eggNOG" id="COG4932">
    <property type="taxonomic scope" value="Bacteria"/>
</dbReference>
<proteinExistence type="predicted"/>